<feature type="region of interest" description="Disordered" evidence="2">
    <location>
        <begin position="217"/>
        <end position="238"/>
    </location>
</feature>
<evidence type="ECO:0000313" key="5">
    <source>
        <dbReference type="Proteomes" id="UP000585272"/>
    </source>
</evidence>
<feature type="domain" description="ABC transporter" evidence="3">
    <location>
        <begin position="4"/>
        <end position="235"/>
    </location>
</feature>
<dbReference type="GO" id="GO:0005524">
    <property type="term" value="F:ATP binding"/>
    <property type="evidence" value="ECO:0007669"/>
    <property type="project" value="UniProtKB-KW"/>
</dbReference>
<keyword evidence="5" id="KW-1185">Reference proteome</keyword>
<protein>
    <submittedName>
        <fullName evidence="4">Branched-chain amino acid transport system ATP-binding protein</fullName>
    </submittedName>
</protein>
<dbReference type="InterPro" id="IPR050153">
    <property type="entry name" value="Metal_Ion_Import_ABC"/>
</dbReference>
<evidence type="ECO:0000256" key="2">
    <source>
        <dbReference type="SAM" id="MobiDB-lite"/>
    </source>
</evidence>
<keyword evidence="4" id="KW-0067">ATP-binding</keyword>
<dbReference type="PROSITE" id="PS50893">
    <property type="entry name" value="ABC_TRANSPORTER_2"/>
    <property type="match status" value="1"/>
</dbReference>
<evidence type="ECO:0000256" key="1">
    <source>
        <dbReference type="ARBA" id="ARBA00022448"/>
    </source>
</evidence>
<dbReference type="AlphaFoldDB" id="A0A840IHL2"/>
<dbReference type="Gene3D" id="3.40.50.300">
    <property type="entry name" value="P-loop containing nucleotide triphosphate hydrolases"/>
    <property type="match status" value="1"/>
</dbReference>
<dbReference type="InterPro" id="IPR027417">
    <property type="entry name" value="P-loop_NTPase"/>
</dbReference>
<dbReference type="SUPFAM" id="SSF52540">
    <property type="entry name" value="P-loop containing nucleoside triphosphate hydrolases"/>
    <property type="match status" value="1"/>
</dbReference>
<reference evidence="4 5" key="1">
    <citation type="submission" date="2020-08" db="EMBL/GenBank/DDBJ databases">
        <title>Genomic Encyclopedia of Archaeal and Bacterial Type Strains, Phase II (KMG-II): from individual species to whole genera.</title>
        <authorList>
            <person name="Goeker M."/>
        </authorList>
    </citation>
    <scope>NUCLEOTIDE SEQUENCE [LARGE SCALE GENOMIC DNA]</scope>
    <source>
        <strain evidence="4 5">DSM 23288</strain>
    </source>
</reference>
<name>A0A840IHL2_9ACTN</name>
<evidence type="ECO:0000313" key="4">
    <source>
        <dbReference type="EMBL" id="MBB4664266.1"/>
    </source>
</evidence>
<sequence>MTLLTLAGVSVRFRSATALADVSLEVAAGELVIVWGPARSGRTTLLEVASGVRPPDVGTVTFAGRAPGASLGRQGGFALVTGSSRALLGHDDLVIDQVAYPAIRTMSRWRAQAAADGVLRRCGVEELAQEPIDALSAAERIRVLLARSLVREPRLVLLDEPTTGLSHPESERFLELVRSLVRDDGLAVLMTDDAEGAALVPGARVLTMQRGTVRGAGPSVPADVIPLDGRRAGPGRGL</sequence>
<dbReference type="PANTHER" id="PTHR42734">
    <property type="entry name" value="METAL TRANSPORT SYSTEM ATP-BINDING PROTEIN TM_0124-RELATED"/>
    <property type="match status" value="1"/>
</dbReference>
<proteinExistence type="predicted"/>
<gene>
    <name evidence="4" type="ORF">BDZ31_003869</name>
</gene>
<dbReference type="EMBL" id="JACHNU010000006">
    <property type="protein sequence ID" value="MBB4664266.1"/>
    <property type="molecule type" value="Genomic_DNA"/>
</dbReference>
<evidence type="ECO:0000259" key="3">
    <source>
        <dbReference type="PROSITE" id="PS50893"/>
    </source>
</evidence>
<dbReference type="InterPro" id="IPR003439">
    <property type="entry name" value="ABC_transporter-like_ATP-bd"/>
</dbReference>
<dbReference type="Pfam" id="PF00005">
    <property type="entry name" value="ABC_tran"/>
    <property type="match status" value="1"/>
</dbReference>
<dbReference type="Proteomes" id="UP000585272">
    <property type="component" value="Unassembled WGS sequence"/>
</dbReference>
<dbReference type="GO" id="GO:0016887">
    <property type="term" value="F:ATP hydrolysis activity"/>
    <property type="evidence" value="ECO:0007669"/>
    <property type="project" value="InterPro"/>
</dbReference>
<organism evidence="4 5">
    <name type="scientific">Conexibacter arvalis</name>
    <dbReference type="NCBI Taxonomy" id="912552"/>
    <lineage>
        <taxon>Bacteria</taxon>
        <taxon>Bacillati</taxon>
        <taxon>Actinomycetota</taxon>
        <taxon>Thermoleophilia</taxon>
        <taxon>Solirubrobacterales</taxon>
        <taxon>Conexibacteraceae</taxon>
        <taxon>Conexibacter</taxon>
    </lineage>
</organism>
<comment type="caution">
    <text evidence="4">The sequence shown here is derived from an EMBL/GenBank/DDBJ whole genome shotgun (WGS) entry which is preliminary data.</text>
</comment>
<accession>A0A840IHL2</accession>
<keyword evidence="1" id="KW-0813">Transport</keyword>
<keyword evidence="4" id="KW-0547">Nucleotide-binding</keyword>